<evidence type="ECO:0000256" key="1">
    <source>
        <dbReference type="ARBA" id="ARBA00004141"/>
    </source>
</evidence>
<dbReference type="CDD" id="cd16914">
    <property type="entry name" value="EcfT"/>
    <property type="match status" value="1"/>
</dbReference>
<dbReference type="HOGENOM" id="CLU_056469_2_2_9"/>
<evidence type="ECO:0000256" key="4">
    <source>
        <dbReference type="ARBA" id="ARBA00023136"/>
    </source>
</evidence>
<dbReference type="eggNOG" id="COG0619">
    <property type="taxonomic scope" value="Bacteria"/>
</dbReference>
<keyword evidence="2 5" id="KW-0812">Transmembrane</keyword>
<keyword evidence="7" id="KW-1185">Reference proteome</keyword>
<feature type="transmembrane region" description="Helical" evidence="5">
    <location>
        <begin position="110"/>
        <end position="129"/>
    </location>
</feature>
<dbReference type="AlphaFoldDB" id="E6TTA4"/>
<comment type="subcellular location">
    <subcellularLocation>
        <location evidence="1">Membrane</location>
        <topology evidence="1">Multi-pass membrane protein</topology>
    </subcellularLocation>
</comment>
<name>E6TTA4_EVAC2</name>
<feature type="transmembrane region" description="Helical" evidence="5">
    <location>
        <begin position="72"/>
        <end position="90"/>
    </location>
</feature>
<keyword evidence="4 5" id="KW-0472">Membrane</keyword>
<dbReference type="KEGG" id="bco:Bcell_0154"/>
<dbReference type="STRING" id="649639.Bcell_0154"/>
<dbReference type="Proteomes" id="UP000001401">
    <property type="component" value="Chromosome"/>
</dbReference>
<dbReference type="Pfam" id="PF02361">
    <property type="entry name" value="CbiQ"/>
    <property type="match status" value="1"/>
</dbReference>
<evidence type="ECO:0000256" key="2">
    <source>
        <dbReference type="ARBA" id="ARBA00022692"/>
    </source>
</evidence>
<organism evidence="6 7">
    <name type="scientific">Evansella cellulosilytica (strain ATCC 21833 / DSM 2522 / FERM P-1141 / JCM 9156 / N-4)</name>
    <name type="common">Bacillus cellulosilyticus</name>
    <dbReference type="NCBI Taxonomy" id="649639"/>
    <lineage>
        <taxon>Bacteria</taxon>
        <taxon>Bacillati</taxon>
        <taxon>Bacillota</taxon>
        <taxon>Bacilli</taxon>
        <taxon>Bacillales</taxon>
        <taxon>Bacillaceae</taxon>
        <taxon>Evansella</taxon>
    </lineage>
</organism>
<evidence type="ECO:0000256" key="5">
    <source>
        <dbReference type="SAM" id="Phobius"/>
    </source>
</evidence>
<feature type="transmembrane region" description="Helical" evidence="5">
    <location>
        <begin position="247"/>
        <end position="265"/>
    </location>
</feature>
<feature type="transmembrane region" description="Helical" evidence="5">
    <location>
        <begin position="22"/>
        <end position="39"/>
    </location>
</feature>
<dbReference type="OrthoDB" id="8075495at2"/>
<dbReference type="PANTHER" id="PTHR33514">
    <property type="entry name" value="PROTEIN ABCI12, CHLOROPLASTIC"/>
    <property type="match status" value="1"/>
</dbReference>
<dbReference type="PANTHER" id="PTHR33514:SF13">
    <property type="entry name" value="PROTEIN ABCI12, CHLOROPLASTIC"/>
    <property type="match status" value="1"/>
</dbReference>
<sequence length="266" mass="30100">MFDHVIIGQYVSSNSFIHRLDARAKLLCLIVFIAILFVYRHPFVMASASILLVIAFILARIPIIYYLKGLRFVVLMITFTFLFHALFQGGDILLLETPIANVYLEGLIEGGYFALRLLMIFIFASLLSLTTTPVELTDGLEKLLSPLKKLKLPIHELAFMMGISMRFIPILSDEAEKIIKAQTARGAHFSSGSLWKRLTAFIPIFIPLFVRALNRAEEVAIAMEARGYTGGEGRTKLRDMRWRQMDTASLSIFCCFLIVAIILRFS</sequence>
<reference evidence="6" key="1">
    <citation type="submission" date="2010-12" db="EMBL/GenBank/DDBJ databases">
        <title>Complete sequence of Bacillus cellulosilyticus DSM 2522.</title>
        <authorList>
            <consortium name="US DOE Joint Genome Institute"/>
            <person name="Lucas S."/>
            <person name="Copeland A."/>
            <person name="Lapidus A."/>
            <person name="Cheng J.-F."/>
            <person name="Bruce D."/>
            <person name="Goodwin L."/>
            <person name="Pitluck S."/>
            <person name="Chertkov O."/>
            <person name="Detter J.C."/>
            <person name="Han C."/>
            <person name="Tapia R."/>
            <person name="Land M."/>
            <person name="Hauser L."/>
            <person name="Jeffries C."/>
            <person name="Kyrpides N."/>
            <person name="Ivanova N."/>
            <person name="Mikhailova N."/>
            <person name="Brumm P."/>
            <person name="Mead D."/>
            <person name="Woyke T."/>
        </authorList>
    </citation>
    <scope>NUCLEOTIDE SEQUENCE [LARGE SCALE GENOMIC DNA]</scope>
    <source>
        <strain evidence="6">DSM 2522</strain>
    </source>
</reference>
<proteinExistence type="predicted"/>
<accession>E6TTA4</accession>
<evidence type="ECO:0000256" key="3">
    <source>
        <dbReference type="ARBA" id="ARBA00022989"/>
    </source>
</evidence>
<evidence type="ECO:0000313" key="7">
    <source>
        <dbReference type="Proteomes" id="UP000001401"/>
    </source>
</evidence>
<evidence type="ECO:0000313" key="6">
    <source>
        <dbReference type="EMBL" id="ADU28444.1"/>
    </source>
</evidence>
<dbReference type="InterPro" id="IPR003339">
    <property type="entry name" value="ABC/ECF_trnsptr_transmembrane"/>
</dbReference>
<keyword evidence="3 5" id="KW-1133">Transmembrane helix</keyword>
<feature type="transmembrane region" description="Helical" evidence="5">
    <location>
        <begin position="45"/>
        <end position="65"/>
    </location>
</feature>
<dbReference type="GO" id="GO:0005886">
    <property type="term" value="C:plasma membrane"/>
    <property type="evidence" value="ECO:0007669"/>
    <property type="project" value="TreeGrafter"/>
</dbReference>
<dbReference type="EMBL" id="CP002394">
    <property type="protein sequence ID" value="ADU28444.1"/>
    <property type="molecule type" value="Genomic_DNA"/>
</dbReference>
<dbReference type="RefSeq" id="WP_013486785.1">
    <property type="nucleotide sequence ID" value="NC_014829.1"/>
</dbReference>
<gene>
    <name evidence="6" type="ordered locus">Bcell_0154</name>
</gene>
<protein>
    <submittedName>
        <fullName evidence="6">Cobalt transport protein</fullName>
    </submittedName>
</protein>